<dbReference type="Gene3D" id="3.30.70.1430">
    <property type="entry name" value="Multidrug efflux transporter AcrB pore domain"/>
    <property type="match status" value="1"/>
</dbReference>
<evidence type="ECO:0000256" key="2">
    <source>
        <dbReference type="SAM" id="Phobius"/>
    </source>
</evidence>
<sequence length="574" mass="61488">LGARGRSADAAEGGAETPAHRGRWRTGFGWATFLAVALPRLVARGAGAVGRLVRPWVERLLIPFDASYGALVRVYPGLLRAALTRRGRVLASAGALFLATVAVGALLPRNLFPAFTQGEFHFNVRLPEGTALAVTDSVIDRLARGVAEDHRVRFAYTSAGQIDLTAFAGSAREANRGQVAVVMRDASDRRGEEAVAARMRGVMDAMPGLAYEFERPALLSFKNPVEVEIYAYDLDTLRTLAQTVARRIEGVRWIEDVQSSMRLGDPEVQIAFDRDRLAAMNLDPASASRLVRSAVQGEAATQFSDLDRKLDVRVRASEDQRDRVTELANLEVGRNQNHSVPLGAVAAVHVSRGPAEIRRISQQRAAVVSANLKGRDLSSAAADIQTTLASLAVPPGAKVALAGQNRELAESFGSLRFAILLAVFLVYLVMASQFESLLHPFVIMFTLPMALIGVVATLLVTGTAVSVMVLIGMVVMAGIVVNNGIVLIDYTKRLRARGLSKVEALVEAGQVRMRPILMTTLTTVLGLVPMALGVGEGAALRAPLAITLIGGMISSTILTLVVLPVVYATLDRRP</sequence>
<keyword evidence="2" id="KW-0812">Transmembrane</keyword>
<feature type="transmembrane region" description="Helical" evidence="2">
    <location>
        <begin position="89"/>
        <end position="107"/>
    </location>
</feature>
<dbReference type="SUPFAM" id="SSF82714">
    <property type="entry name" value="Multidrug efflux transporter AcrB TolC docking domain, DN and DC subdomains"/>
    <property type="match status" value="1"/>
</dbReference>
<evidence type="ECO:0000313" key="4">
    <source>
        <dbReference type="Proteomes" id="UP000807850"/>
    </source>
</evidence>
<feature type="transmembrane region" description="Helical" evidence="2">
    <location>
        <begin position="544"/>
        <end position="570"/>
    </location>
</feature>
<dbReference type="Proteomes" id="UP000807850">
    <property type="component" value="Unassembled WGS sequence"/>
</dbReference>
<protein>
    <submittedName>
        <fullName evidence="3">Efflux RND transporter permease subunit</fullName>
    </submittedName>
</protein>
<dbReference type="Gene3D" id="3.30.2090.10">
    <property type="entry name" value="Multidrug efflux transporter AcrB TolC docking domain, DN and DC subdomains"/>
    <property type="match status" value="1"/>
</dbReference>
<dbReference type="SUPFAM" id="SSF82866">
    <property type="entry name" value="Multidrug efflux transporter AcrB transmembrane domain"/>
    <property type="match status" value="1"/>
</dbReference>
<gene>
    <name evidence="3" type="ORF">HY076_03585</name>
</gene>
<keyword evidence="2" id="KW-0472">Membrane</keyword>
<dbReference type="AlphaFoldDB" id="A0A9D6L5U0"/>
<feature type="transmembrane region" description="Helical" evidence="2">
    <location>
        <begin position="411"/>
        <end position="429"/>
    </location>
</feature>
<dbReference type="GO" id="GO:0042910">
    <property type="term" value="F:xenobiotic transmembrane transporter activity"/>
    <property type="evidence" value="ECO:0007669"/>
    <property type="project" value="TreeGrafter"/>
</dbReference>
<dbReference type="PANTHER" id="PTHR32063:SF0">
    <property type="entry name" value="SWARMING MOTILITY PROTEIN SWRC"/>
    <property type="match status" value="1"/>
</dbReference>
<dbReference type="InterPro" id="IPR001036">
    <property type="entry name" value="Acrflvin-R"/>
</dbReference>
<dbReference type="PRINTS" id="PR00702">
    <property type="entry name" value="ACRIFLAVINRP"/>
</dbReference>
<feature type="transmembrane region" description="Helical" evidence="2">
    <location>
        <begin position="511"/>
        <end position="532"/>
    </location>
</feature>
<dbReference type="PANTHER" id="PTHR32063">
    <property type="match status" value="1"/>
</dbReference>
<dbReference type="SUPFAM" id="SSF82693">
    <property type="entry name" value="Multidrug efflux transporter AcrB pore domain, PN1, PN2, PC1 and PC2 subdomains"/>
    <property type="match status" value="1"/>
</dbReference>
<evidence type="ECO:0000313" key="3">
    <source>
        <dbReference type="EMBL" id="MBI3539336.1"/>
    </source>
</evidence>
<dbReference type="InterPro" id="IPR027463">
    <property type="entry name" value="AcrB_DN_DC_subdom"/>
</dbReference>
<dbReference type="EMBL" id="JACQAY010000107">
    <property type="protein sequence ID" value="MBI3539336.1"/>
    <property type="molecule type" value="Genomic_DNA"/>
</dbReference>
<dbReference type="Gene3D" id="1.20.1640.10">
    <property type="entry name" value="Multidrug efflux transporter AcrB transmembrane domain"/>
    <property type="match status" value="1"/>
</dbReference>
<reference evidence="3" key="1">
    <citation type="submission" date="2020-07" db="EMBL/GenBank/DDBJ databases">
        <title>Huge and variable diversity of episymbiotic CPR bacteria and DPANN archaea in groundwater ecosystems.</title>
        <authorList>
            <person name="He C.Y."/>
            <person name="Keren R."/>
            <person name="Whittaker M."/>
            <person name="Farag I.F."/>
            <person name="Doudna J."/>
            <person name="Cate J.H.D."/>
            <person name="Banfield J.F."/>
        </authorList>
    </citation>
    <scope>NUCLEOTIDE SEQUENCE</scope>
    <source>
        <strain evidence="3">NC_groundwater_928_Pr1_S-0.2um_72_17</strain>
    </source>
</reference>
<proteinExistence type="predicted"/>
<feature type="transmembrane region" description="Helical" evidence="2">
    <location>
        <begin position="467"/>
        <end position="490"/>
    </location>
</feature>
<organism evidence="3 4">
    <name type="scientific">Eiseniibacteriota bacterium</name>
    <dbReference type="NCBI Taxonomy" id="2212470"/>
    <lineage>
        <taxon>Bacteria</taxon>
        <taxon>Candidatus Eiseniibacteriota</taxon>
    </lineage>
</organism>
<dbReference type="Gene3D" id="3.30.70.1440">
    <property type="entry name" value="Multidrug efflux transporter AcrB pore domain"/>
    <property type="match status" value="1"/>
</dbReference>
<feature type="transmembrane region" description="Helical" evidence="2">
    <location>
        <begin position="441"/>
        <end position="461"/>
    </location>
</feature>
<feature type="non-terminal residue" evidence="3">
    <location>
        <position position="1"/>
    </location>
</feature>
<dbReference type="Pfam" id="PF00873">
    <property type="entry name" value="ACR_tran"/>
    <property type="match status" value="1"/>
</dbReference>
<comment type="caution">
    <text evidence="3">The sequence shown here is derived from an EMBL/GenBank/DDBJ whole genome shotgun (WGS) entry which is preliminary data.</text>
</comment>
<name>A0A9D6L5U0_UNCEI</name>
<keyword evidence="2" id="KW-1133">Transmembrane helix</keyword>
<evidence type="ECO:0000256" key="1">
    <source>
        <dbReference type="SAM" id="MobiDB-lite"/>
    </source>
</evidence>
<feature type="region of interest" description="Disordered" evidence="1">
    <location>
        <begin position="1"/>
        <end position="20"/>
    </location>
</feature>
<accession>A0A9D6L5U0</accession>
<dbReference type="GO" id="GO:0005886">
    <property type="term" value="C:plasma membrane"/>
    <property type="evidence" value="ECO:0007669"/>
    <property type="project" value="TreeGrafter"/>
</dbReference>